<keyword evidence="2" id="KW-1185">Reference proteome</keyword>
<dbReference type="Proteomes" id="UP000037688">
    <property type="component" value="Unassembled WGS sequence"/>
</dbReference>
<dbReference type="AlphaFoldDB" id="A0A0N0UHU8"/>
<comment type="caution">
    <text evidence="1">The sequence shown here is derived from an EMBL/GenBank/DDBJ whole genome shotgun (WGS) entry which is preliminary data.</text>
</comment>
<evidence type="ECO:0000313" key="1">
    <source>
        <dbReference type="EMBL" id="KOY15954.1"/>
    </source>
</evidence>
<accession>A0A0N0UHU8</accession>
<dbReference type="RefSeq" id="WP_053781572.1">
    <property type="nucleotide sequence ID" value="NZ_LITU01000059.1"/>
</dbReference>
<proteinExistence type="predicted"/>
<reference evidence="1 2" key="1">
    <citation type="submission" date="2015-08" db="EMBL/GenBank/DDBJ databases">
        <title>Draft genome sequence of cellulolytic and xylanolytic Paenibacillus sp. A59, isolated from a decaying forest soil from Patagonia, Argentina.</title>
        <authorList>
            <person name="Ghio S."/>
            <person name="Caceres A.M."/>
            <person name="Talia P."/>
            <person name="Grasso D."/>
            <person name="Campos E."/>
        </authorList>
    </citation>
    <scope>NUCLEOTIDE SEQUENCE [LARGE SCALE GENOMIC DNA]</scope>
    <source>
        <strain evidence="1 2">A59</strain>
    </source>
</reference>
<name>A0A0N0UHU8_9BACL</name>
<dbReference type="PATRIC" id="fig|1705561.3.peg.2979"/>
<sequence length="189" mass="22208">MKIKYEMPESLVDIVRIDKELRERNAGTFQDFVGFYISFNNDEDRYYCTPDDAIIFGRTGANGDHFAFYAFNGSFTDLEEAPIIFIQPMAAGNQVTLVARNLKDLLALFINLKEIYVLERFRFYKNKLDFINDYNDNYLNDIRLRENDSNFIINLLRTKIEGIVNIDDVYEYIIDLNKQIKLVVDNDGY</sequence>
<evidence type="ECO:0000313" key="2">
    <source>
        <dbReference type="Proteomes" id="UP000037688"/>
    </source>
</evidence>
<protein>
    <submittedName>
        <fullName evidence="1">Uncharacterized protein</fullName>
    </submittedName>
</protein>
<gene>
    <name evidence="1" type="ORF">AMS66_15175</name>
</gene>
<dbReference type="OrthoDB" id="264488at2"/>
<organism evidence="1 2">
    <name type="scientific">Paenibacillus xylanivorans</name>
    <dbReference type="NCBI Taxonomy" id="1705561"/>
    <lineage>
        <taxon>Bacteria</taxon>
        <taxon>Bacillati</taxon>
        <taxon>Bacillota</taxon>
        <taxon>Bacilli</taxon>
        <taxon>Bacillales</taxon>
        <taxon>Paenibacillaceae</taxon>
        <taxon>Paenibacillus</taxon>
    </lineage>
</organism>
<dbReference type="EMBL" id="LITU01000059">
    <property type="protein sequence ID" value="KOY15954.1"/>
    <property type="molecule type" value="Genomic_DNA"/>
</dbReference>